<dbReference type="GO" id="GO:0000287">
    <property type="term" value="F:magnesium ion binding"/>
    <property type="evidence" value="ECO:0007669"/>
    <property type="project" value="TreeGrafter"/>
</dbReference>
<evidence type="ECO:0000256" key="3">
    <source>
        <dbReference type="ARBA" id="ARBA00022448"/>
    </source>
</evidence>
<evidence type="ECO:0000256" key="1">
    <source>
        <dbReference type="ARBA" id="ARBA00004651"/>
    </source>
</evidence>
<dbReference type="OrthoDB" id="9803416at2"/>
<dbReference type="SUPFAM" id="SSF143865">
    <property type="entry name" value="CorA soluble domain-like"/>
    <property type="match status" value="1"/>
</dbReference>
<name>D3PYR1_STANL</name>
<evidence type="ECO:0000313" key="14">
    <source>
        <dbReference type="Proteomes" id="UP000000844"/>
    </source>
</evidence>
<keyword evidence="14" id="KW-1185">Reference proteome</keyword>
<dbReference type="EMBL" id="CP001778">
    <property type="protein sequence ID" value="ADD43494.1"/>
    <property type="molecule type" value="Genomic_DNA"/>
</dbReference>
<dbReference type="GO" id="GO:0050897">
    <property type="term" value="F:cobalt ion binding"/>
    <property type="evidence" value="ECO:0007669"/>
    <property type="project" value="TreeGrafter"/>
</dbReference>
<dbReference type="CDD" id="cd12830">
    <property type="entry name" value="MtCorA-like"/>
    <property type="match status" value="1"/>
</dbReference>
<keyword evidence="9 12" id="KW-0472">Membrane</keyword>
<keyword evidence="7 12" id="KW-1133">Transmembrane helix</keyword>
<dbReference type="InterPro" id="IPR045861">
    <property type="entry name" value="CorA_cytoplasmic_dom"/>
</dbReference>
<evidence type="ECO:0000256" key="9">
    <source>
        <dbReference type="ARBA" id="ARBA00023136"/>
    </source>
</evidence>
<accession>D3PYR1</accession>
<dbReference type="PANTHER" id="PTHR46494">
    <property type="entry name" value="CORA FAMILY METAL ION TRANSPORTER (EUROFUNG)"/>
    <property type="match status" value="1"/>
</dbReference>
<keyword evidence="5 12" id="KW-0812">Transmembrane</keyword>
<evidence type="ECO:0000256" key="7">
    <source>
        <dbReference type="ARBA" id="ARBA00022989"/>
    </source>
</evidence>
<keyword evidence="4" id="KW-1003">Cell membrane</keyword>
<dbReference type="GO" id="GO:0005886">
    <property type="term" value="C:plasma membrane"/>
    <property type="evidence" value="ECO:0007669"/>
    <property type="project" value="UniProtKB-SubCell"/>
</dbReference>
<dbReference type="SUPFAM" id="SSF144083">
    <property type="entry name" value="Magnesium transport protein CorA, transmembrane region"/>
    <property type="match status" value="1"/>
</dbReference>
<evidence type="ECO:0000256" key="5">
    <source>
        <dbReference type="ARBA" id="ARBA00022692"/>
    </source>
</evidence>
<evidence type="ECO:0000256" key="11">
    <source>
        <dbReference type="ARBA" id="ARBA00045497"/>
    </source>
</evidence>
<dbReference type="KEGG" id="sna:Snas_3838"/>
<gene>
    <name evidence="13" type="ordered locus">Snas_3838</name>
</gene>
<keyword evidence="8" id="KW-0406">Ion transport</keyword>
<evidence type="ECO:0000256" key="8">
    <source>
        <dbReference type="ARBA" id="ARBA00023065"/>
    </source>
</evidence>
<dbReference type="PANTHER" id="PTHR46494:SF1">
    <property type="entry name" value="CORA FAMILY METAL ION TRANSPORTER (EUROFUNG)"/>
    <property type="match status" value="1"/>
</dbReference>
<evidence type="ECO:0000256" key="10">
    <source>
        <dbReference type="ARBA" id="ARBA00034269"/>
    </source>
</evidence>
<feature type="transmembrane region" description="Helical" evidence="12">
    <location>
        <begin position="295"/>
        <end position="312"/>
    </location>
</feature>
<dbReference type="STRING" id="446470.Snas_3838"/>
<dbReference type="eggNOG" id="COG0598">
    <property type="taxonomic scope" value="Bacteria"/>
</dbReference>
<evidence type="ECO:0000256" key="6">
    <source>
        <dbReference type="ARBA" id="ARBA00022842"/>
    </source>
</evidence>
<protein>
    <submittedName>
        <fullName evidence="13">Mg2 transporter protein CorA family protein</fullName>
    </submittedName>
</protein>
<reference evidence="13 14" key="1">
    <citation type="journal article" date="2009" name="Stand. Genomic Sci.">
        <title>Complete genome sequence of Stackebrandtia nassauensis type strain (LLR-40K-21).</title>
        <authorList>
            <person name="Munk C."/>
            <person name="Lapidus A."/>
            <person name="Copeland A."/>
            <person name="Jando M."/>
            <person name="Mayilraj S."/>
            <person name="Glavina Del Rio T."/>
            <person name="Nolan M."/>
            <person name="Chen F."/>
            <person name="Lucas S."/>
            <person name="Tice H."/>
            <person name="Cheng J.F."/>
            <person name="Han C."/>
            <person name="Detter J.C."/>
            <person name="Bruce D."/>
            <person name="Goodwin L."/>
            <person name="Chain P."/>
            <person name="Pitluck S."/>
            <person name="Goker M."/>
            <person name="Ovchinikova G."/>
            <person name="Pati A."/>
            <person name="Ivanova N."/>
            <person name="Mavromatis K."/>
            <person name="Chen A."/>
            <person name="Palaniappan K."/>
            <person name="Land M."/>
            <person name="Hauser L."/>
            <person name="Chang Y.J."/>
            <person name="Jeffries C.D."/>
            <person name="Bristow J."/>
            <person name="Eisen J.A."/>
            <person name="Markowitz V."/>
            <person name="Hugenholtz P."/>
            <person name="Kyrpides N.C."/>
            <person name="Klenk H.P."/>
        </authorList>
    </citation>
    <scope>NUCLEOTIDE SEQUENCE [LARGE SCALE GENOMIC DNA]</scope>
    <source>
        <strain evidence="14">DSM 44728 / CIP 108903 / NRRL B-16338 / NBRC 102104 / LLR-40K-21</strain>
    </source>
</reference>
<comment type="subcellular location">
    <subcellularLocation>
        <location evidence="1">Cell membrane</location>
        <topology evidence="1">Multi-pass membrane protein</topology>
    </subcellularLocation>
</comment>
<proteinExistence type="inferred from homology"/>
<dbReference type="Pfam" id="PF01544">
    <property type="entry name" value="CorA"/>
    <property type="match status" value="1"/>
</dbReference>
<keyword evidence="3" id="KW-0813">Transport</keyword>
<dbReference type="AlphaFoldDB" id="D3PYR1"/>
<evidence type="ECO:0000256" key="2">
    <source>
        <dbReference type="ARBA" id="ARBA00009765"/>
    </source>
</evidence>
<comment type="catalytic activity">
    <reaction evidence="10">
        <text>Mg(2+)(in) = Mg(2+)(out)</text>
        <dbReference type="Rhea" id="RHEA:29827"/>
        <dbReference type="ChEBI" id="CHEBI:18420"/>
    </reaction>
</comment>
<keyword evidence="6" id="KW-0460">Magnesium</keyword>
<dbReference type="GO" id="GO:0015087">
    <property type="term" value="F:cobalt ion transmembrane transporter activity"/>
    <property type="evidence" value="ECO:0007669"/>
    <property type="project" value="TreeGrafter"/>
</dbReference>
<evidence type="ECO:0000256" key="12">
    <source>
        <dbReference type="SAM" id="Phobius"/>
    </source>
</evidence>
<dbReference type="Gene3D" id="1.20.58.340">
    <property type="entry name" value="Magnesium transport protein CorA, transmembrane region"/>
    <property type="match status" value="2"/>
</dbReference>
<feature type="transmembrane region" description="Helical" evidence="12">
    <location>
        <begin position="264"/>
        <end position="283"/>
    </location>
</feature>
<dbReference type="FunFam" id="1.20.58.340:FF:000004">
    <property type="entry name" value="Magnesium transport protein CorA"/>
    <property type="match status" value="1"/>
</dbReference>
<dbReference type="RefSeq" id="WP_013019065.1">
    <property type="nucleotide sequence ID" value="NC_013947.1"/>
</dbReference>
<evidence type="ECO:0000313" key="13">
    <source>
        <dbReference type="EMBL" id="ADD43494.1"/>
    </source>
</evidence>
<sequence length="321" mass="36229">MLTWWRCDAEGIRPGEKSVDFATVPDSLPPGGFAWVELTEPDAAELERLVTVLRLPPFVIHDAISAHRRPRLDAYGDVMSMVVKSVWYLDGTSDVETGDVTFLLNRWLLVTVRHGDGDPMPDARARLEHNPKLLRLGTRGAAYAVVGTMVDTYLKVSEEIETDVTELERAVFSPGRVKRVEQLYSLQREVLEFREAVQPMDVIADELLSHHDRRDAVTPFVRTLAHRVKRAGDSAARSENLLNAILQAHLGQIGMWQNEDMRKISAWAAIIAAPTMIAGIYGMNFKHMPELNWVVSYPAVLLLMAVICWLLHRGFKRNGWL</sequence>
<dbReference type="InterPro" id="IPR002523">
    <property type="entry name" value="MgTranspt_CorA/ZnTranspt_ZntB"/>
</dbReference>
<comment type="similarity">
    <text evidence="2">Belongs to the CorA metal ion transporter (MIT) (TC 1.A.35) family.</text>
</comment>
<organism evidence="13 14">
    <name type="scientific">Stackebrandtia nassauensis (strain DSM 44728 / CIP 108903 / NRRL B-16338 / NBRC 102104 / LLR-40K-21)</name>
    <dbReference type="NCBI Taxonomy" id="446470"/>
    <lineage>
        <taxon>Bacteria</taxon>
        <taxon>Bacillati</taxon>
        <taxon>Actinomycetota</taxon>
        <taxon>Actinomycetes</taxon>
        <taxon>Glycomycetales</taxon>
        <taxon>Glycomycetaceae</taxon>
        <taxon>Stackebrandtia</taxon>
    </lineage>
</organism>
<dbReference type="InterPro" id="IPR045863">
    <property type="entry name" value="CorA_TM1_TM2"/>
</dbReference>
<evidence type="ECO:0000256" key="4">
    <source>
        <dbReference type="ARBA" id="ARBA00022475"/>
    </source>
</evidence>
<comment type="function">
    <text evidence="11">Mediates influx of magnesium ions. Alternates between open and closed states. Activated by low cytoplasmic Mg(2+) levels. Inactive when cytoplasmic Mg(2+) levels are high.</text>
</comment>
<dbReference type="Proteomes" id="UP000000844">
    <property type="component" value="Chromosome"/>
</dbReference>
<dbReference type="GO" id="GO:0015095">
    <property type="term" value="F:magnesium ion transmembrane transporter activity"/>
    <property type="evidence" value="ECO:0007669"/>
    <property type="project" value="TreeGrafter"/>
</dbReference>
<dbReference type="Gene3D" id="3.30.460.20">
    <property type="entry name" value="CorA soluble domain-like"/>
    <property type="match status" value="1"/>
</dbReference>
<dbReference type="HOGENOM" id="CLU_007127_0_2_11"/>